<evidence type="ECO:0000259" key="8">
    <source>
        <dbReference type="Pfam" id="PF00108"/>
    </source>
</evidence>
<organism evidence="10 11">
    <name type="scientific">Croceifilum oryzae</name>
    <dbReference type="NCBI Taxonomy" id="1553429"/>
    <lineage>
        <taxon>Bacteria</taxon>
        <taxon>Bacillati</taxon>
        <taxon>Bacillota</taxon>
        <taxon>Bacilli</taxon>
        <taxon>Bacillales</taxon>
        <taxon>Thermoactinomycetaceae</taxon>
        <taxon>Croceifilum</taxon>
    </lineage>
</organism>
<keyword evidence="4 7" id="KW-0012">Acyltransferase</keyword>
<dbReference type="InterPro" id="IPR016039">
    <property type="entry name" value="Thiolase-like"/>
</dbReference>
<dbReference type="Proteomes" id="UP001238450">
    <property type="component" value="Unassembled WGS sequence"/>
</dbReference>
<dbReference type="EMBL" id="JAUSUV010000001">
    <property type="protein sequence ID" value="MDQ0416056.1"/>
    <property type="molecule type" value="Genomic_DNA"/>
</dbReference>
<feature type="domain" description="Thiolase C-terminal" evidence="9">
    <location>
        <begin position="270"/>
        <end position="391"/>
    </location>
</feature>
<dbReference type="PROSITE" id="PS00098">
    <property type="entry name" value="THIOLASE_1"/>
    <property type="match status" value="1"/>
</dbReference>
<evidence type="ECO:0000256" key="2">
    <source>
        <dbReference type="ARBA" id="ARBA00010982"/>
    </source>
</evidence>
<dbReference type="GO" id="GO:0005737">
    <property type="term" value="C:cytoplasm"/>
    <property type="evidence" value="ECO:0007669"/>
    <property type="project" value="UniProtKB-ARBA"/>
</dbReference>
<dbReference type="GO" id="GO:0006635">
    <property type="term" value="P:fatty acid beta-oxidation"/>
    <property type="evidence" value="ECO:0007669"/>
    <property type="project" value="TreeGrafter"/>
</dbReference>
<dbReference type="InterPro" id="IPR002155">
    <property type="entry name" value="Thiolase"/>
</dbReference>
<dbReference type="GO" id="GO:0010124">
    <property type="term" value="P:phenylacetate catabolic process"/>
    <property type="evidence" value="ECO:0007669"/>
    <property type="project" value="TreeGrafter"/>
</dbReference>
<feature type="domain" description="Thiolase N-terminal" evidence="8">
    <location>
        <begin position="5"/>
        <end position="262"/>
    </location>
</feature>
<evidence type="ECO:0000256" key="7">
    <source>
        <dbReference type="RuleBase" id="RU003557"/>
    </source>
</evidence>
<accession>A0AAJ1TJV1</accession>
<dbReference type="SUPFAM" id="SSF53901">
    <property type="entry name" value="Thiolase-like"/>
    <property type="match status" value="2"/>
</dbReference>
<dbReference type="CDD" id="cd00751">
    <property type="entry name" value="thiolase"/>
    <property type="match status" value="1"/>
</dbReference>
<comment type="pathway">
    <text evidence="1">Lipid metabolism.</text>
</comment>
<dbReference type="PANTHER" id="PTHR43853:SF21">
    <property type="entry name" value="STEROID 3-KETOACYL-COA THIOLASE"/>
    <property type="match status" value="1"/>
</dbReference>
<proteinExistence type="inferred from homology"/>
<protein>
    <recommendedName>
        <fullName evidence="5">acetyl-CoA C-acyltransferase</fullName>
        <ecNumber evidence="5">2.3.1.16</ecNumber>
    </recommendedName>
</protein>
<evidence type="ECO:0000259" key="9">
    <source>
        <dbReference type="Pfam" id="PF02803"/>
    </source>
</evidence>
<evidence type="ECO:0000256" key="6">
    <source>
        <dbReference type="PIRSR" id="PIRSR000429-1"/>
    </source>
</evidence>
<comment type="similarity">
    <text evidence="2 7">Belongs to the thiolase-like superfamily. Thiolase family.</text>
</comment>
<evidence type="ECO:0000313" key="11">
    <source>
        <dbReference type="Proteomes" id="UP001238450"/>
    </source>
</evidence>
<dbReference type="RefSeq" id="WP_307250147.1">
    <property type="nucleotide sequence ID" value="NZ_JAUSUV010000001.1"/>
</dbReference>
<dbReference type="AlphaFoldDB" id="A0AAJ1TJV1"/>
<dbReference type="GO" id="GO:0003988">
    <property type="term" value="F:acetyl-CoA C-acyltransferase activity"/>
    <property type="evidence" value="ECO:0007669"/>
    <property type="project" value="UniProtKB-EC"/>
</dbReference>
<feature type="active site" description="Proton acceptor" evidence="6">
    <location>
        <position position="348"/>
    </location>
</feature>
<dbReference type="Gene3D" id="3.40.47.10">
    <property type="match status" value="1"/>
</dbReference>
<comment type="caution">
    <text evidence="10">The sequence shown here is derived from an EMBL/GenBank/DDBJ whole genome shotgun (WGS) entry which is preliminary data.</text>
</comment>
<feature type="active site" description="Proton acceptor" evidence="6">
    <location>
        <position position="378"/>
    </location>
</feature>
<dbReference type="Pfam" id="PF02803">
    <property type="entry name" value="Thiolase_C"/>
    <property type="match status" value="1"/>
</dbReference>
<evidence type="ECO:0000256" key="4">
    <source>
        <dbReference type="ARBA" id="ARBA00023315"/>
    </source>
</evidence>
<dbReference type="FunFam" id="3.40.47.10:FF:000010">
    <property type="entry name" value="Acetyl-CoA acetyltransferase (Thiolase)"/>
    <property type="match status" value="1"/>
</dbReference>
<dbReference type="NCBIfam" id="NF005805">
    <property type="entry name" value="PRK07661.1"/>
    <property type="match status" value="1"/>
</dbReference>
<name>A0AAJ1TJV1_9BACL</name>
<dbReference type="InterPro" id="IPR020617">
    <property type="entry name" value="Thiolase_C"/>
</dbReference>
<dbReference type="PROSITE" id="PS00737">
    <property type="entry name" value="THIOLASE_2"/>
    <property type="match status" value="1"/>
</dbReference>
<dbReference type="PANTHER" id="PTHR43853">
    <property type="entry name" value="3-KETOACYL-COA THIOLASE, PEROXISOMAL"/>
    <property type="match status" value="1"/>
</dbReference>
<reference evidence="10 11" key="1">
    <citation type="submission" date="2023-07" db="EMBL/GenBank/DDBJ databases">
        <title>Genomic Encyclopedia of Type Strains, Phase IV (KMG-IV): sequencing the most valuable type-strain genomes for metagenomic binning, comparative biology and taxonomic classification.</title>
        <authorList>
            <person name="Goeker M."/>
        </authorList>
    </citation>
    <scope>NUCLEOTIDE SEQUENCE [LARGE SCALE GENOMIC DNA]</scope>
    <source>
        <strain evidence="10 11">DSM 46876</strain>
    </source>
</reference>
<dbReference type="InterPro" id="IPR020615">
    <property type="entry name" value="Thiolase_acyl_enz_int_AS"/>
</dbReference>
<evidence type="ECO:0000256" key="1">
    <source>
        <dbReference type="ARBA" id="ARBA00005189"/>
    </source>
</evidence>
<dbReference type="PIRSF" id="PIRSF000429">
    <property type="entry name" value="Ac-CoA_Ac_transf"/>
    <property type="match status" value="1"/>
</dbReference>
<evidence type="ECO:0000313" key="10">
    <source>
        <dbReference type="EMBL" id="MDQ0416056.1"/>
    </source>
</evidence>
<keyword evidence="3 7" id="KW-0808">Transferase</keyword>
<evidence type="ECO:0000256" key="5">
    <source>
        <dbReference type="ARBA" id="ARBA00024073"/>
    </source>
</evidence>
<dbReference type="InterPro" id="IPR020613">
    <property type="entry name" value="Thiolase_CS"/>
</dbReference>
<dbReference type="PROSITE" id="PS00099">
    <property type="entry name" value="THIOLASE_3"/>
    <property type="match status" value="1"/>
</dbReference>
<dbReference type="InterPro" id="IPR020610">
    <property type="entry name" value="Thiolase_AS"/>
</dbReference>
<dbReference type="NCBIfam" id="TIGR01930">
    <property type="entry name" value="AcCoA-C-Actrans"/>
    <property type="match status" value="1"/>
</dbReference>
<keyword evidence="11" id="KW-1185">Reference proteome</keyword>
<gene>
    <name evidence="10" type="ORF">J2Z48_000214</name>
</gene>
<dbReference type="InterPro" id="IPR020616">
    <property type="entry name" value="Thiolase_N"/>
</dbReference>
<feature type="active site" description="Acyl-thioester intermediate" evidence="6">
    <location>
        <position position="91"/>
    </location>
</feature>
<evidence type="ECO:0000256" key="3">
    <source>
        <dbReference type="ARBA" id="ARBA00022679"/>
    </source>
</evidence>
<dbReference type="Pfam" id="PF00108">
    <property type="entry name" value="Thiolase_N"/>
    <property type="match status" value="1"/>
</dbReference>
<sequence>MREAVIVAASRTAVGKAKKGSFRNTRPDDLGAAVVSDVLKRVPQVDPKQVEDLIMGCAFPEGEQGMNIARIIGIRAGLPHDVPGMTVNRYCSSGLQTISMAAERIMSGFADIIIAGGVESMSMVPMGGYKPSPNPTLMDSAPEVYMSMGHTAEEVSKRYNVTREDQDAFAVESHRKAFEAIQSGKFKDEIVPVTVVEHFVDEKGKLQKKEIVFDTDEGVRAGTNAEALGKLRPAFKLNGTVTAGNSSQTSDGAAAVMIMSREKAEELGVKPLAVFRGFMLGGVAPEVMGIGPVEAIPKLLSKLNLSVDDVDLFELNEAFASQAVAVIRELGIDPSKVNVNGGAVALGHPLGCTGAKLTVSMINELIRQGKRYGVITMCIGGGMGAAGLIERI</sequence>
<dbReference type="EC" id="2.3.1.16" evidence="5"/>
<dbReference type="InterPro" id="IPR050215">
    <property type="entry name" value="Thiolase-like_sf_Thiolase"/>
</dbReference>